<dbReference type="SMART" id="SM00129">
    <property type="entry name" value="KISc"/>
    <property type="match status" value="1"/>
</dbReference>
<keyword evidence="3 7" id="KW-0547">Nucleotide-binding</keyword>
<dbReference type="Gene3D" id="3.40.850.10">
    <property type="entry name" value="Kinesin motor domain"/>
    <property type="match status" value="1"/>
</dbReference>
<protein>
    <submittedName>
        <fullName evidence="12">Kinesin-like protein KIF23</fullName>
    </submittedName>
</protein>
<dbReference type="PANTHER" id="PTHR24115">
    <property type="entry name" value="KINESIN-RELATED"/>
    <property type="match status" value="1"/>
</dbReference>
<keyword evidence="2" id="KW-0493">Microtubule</keyword>
<keyword evidence="6" id="KW-0963">Cytoplasm</keyword>
<dbReference type="PROSITE" id="PS50067">
    <property type="entry name" value="KINESIN_MOTOR_2"/>
    <property type="match status" value="1"/>
</dbReference>
<feature type="domain" description="Kinesin motor" evidence="10">
    <location>
        <begin position="13"/>
        <end position="350"/>
    </location>
</feature>
<keyword evidence="6" id="KW-0206">Cytoskeleton</keyword>
<sequence length="714" mass="80992">MASEERKQLKDDRVPVYLRVCPSSGKTERVVEVIDDTRIKITGEPESAYRLGTFNFVFPEHASQERVFRKSTLPHIESLLKENTNALVMAYGASGSGKTHTLSGSEGSPGLLQMTVGFFLNQLESSTDIAKCTPRNFDDVSCDAAPTSGAASSGIWISVVQIYNEVLTDLLNESQMKPLTIAQDSRGRCFVRDASWLELRSEKEALRVLQTARGRQSVASTKLNESSSRAHFAVFLKIIHKVKGQIRVNQVAIVDLAGTERQTATGSSGVVLRQAGFINSSLLVLRRCIDALRKGYQPIPYRDSKLTRLLSPFFNLTQTRVALIVCISARNDRLADTLGSIKFAVTATELVHPQEIVKRIRETRRKSGECQTSRISLPRADVMELPLTVYNEMQTDLRTAEKLAIENEELRRRIQTLEESMENTKLMYMDKMAIQRKEQRAAMKALREEQDVLRKSIQDELVQELDEVTEKNTKYKKQGRMMAALIRERLYPELELFRNRFGHLEEFPPLEREDIPSFAPQDEACSHCRTLEQNYNEASNKLQKQIHLNERLVAQFRSERELRILLQERIRVPVQTVCASGVWKMQSSSMELTCQDGAQISHTSIQGGEHNSANSGDSGNETHACSEGSLEDDVSQSQAEIQRLRETVVHQMQLLDQREIVLQESEGRFRDLEEKLSEARLELNSTQMLLRQSEVARETLKQRQQVDVAIYMPT</sequence>
<evidence type="ECO:0000256" key="2">
    <source>
        <dbReference type="ARBA" id="ARBA00022701"/>
    </source>
</evidence>
<dbReference type="InterPro" id="IPR036961">
    <property type="entry name" value="Kinesin_motor_dom_sf"/>
</dbReference>
<dbReference type="GO" id="GO:0005874">
    <property type="term" value="C:microtubule"/>
    <property type="evidence" value="ECO:0007669"/>
    <property type="project" value="UniProtKB-KW"/>
</dbReference>
<name>A0AAJ6QRT9_9ACAR</name>
<proteinExistence type="inferred from homology"/>
<evidence type="ECO:0000256" key="3">
    <source>
        <dbReference type="ARBA" id="ARBA00022741"/>
    </source>
</evidence>
<organism evidence="11 12">
    <name type="scientific">Galendromus occidentalis</name>
    <name type="common">western predatory mite</name>
    <dbReference type="NCBI Taxonomy" id="34638"/>
    <lineage>
        <taxon>Eukaryota</taxon>
        <taxon>Metazoa</taxon>
        <taxon>Ecdysozoa</taxon>
        <taxon>Arthropoda</taxon>
        <taxon>Chelicerata</taxon>
        <taxon>Arachnida</taxon>
        <taxon>Acari</taxon>
        <taxon>Parasitiformes</taxon>
        <taxon>Mesostigmata</taxon>
        <taxon>Gamasina</taxon>
        <taxon>Phytoseioidea</taxon>
        <taxon>Phytoseiidae</taxon>
        <taxon>Typhlodrominae</taxon>
        <taxon>Galendromus</taxon>
    </lineage>
</organism>
<feature type="coiled-coil region" evidence="8">
    <location>
        <begin position="393"/>
        <end position="478"/>
    </location>
</feature>
<evidence type="ECO:0000256" key="8">
    <source>
        <dbReference type="SAM" id="Coils"/>
    </source>
</evidence>
<dbReference type="SUPFAM" id="SSF52540">
    <property type="entry name" value="P-loop containing nucleoside triphosphate hydrolases"/>
    <property type="match status" value="1"/>
</dbReference>
<evidence type="ECO:0000259" key="10">
    <source>
        <dbReference type="PROSITE" id="PS50067"/>
    </source>
</evidence>
<evidence type="ECO:0000256" key="5">
    <source>
        <dbReference type="ARBA" id="ARBA00023175"/>
    </source>
</evidence>
<evidence type="ECO:0000313" key="11">
    <source>
        <dbReference type="Proteomes" id="UP000694867"/>
    </source>
</evidence>
<dbReference type="Pfam" id="PF00225">
    <property type="entry name" value="Kinesin"/>
    <property type="match status" value="1"/>
</dbReference>
<evidence type="ECO:0000256" key="9">
    <source>
        <dbReference type="SAM" id="MobiDB-lite"/>
    </source>
</evidence>
<accession>A0AAJ6QRT9</accession>
<comment type="similarity">
    <text evidence="7">Belongs to the TRAFAC class myosin-kinesin ATPase superfamily. Kinesin family.</text>
</comment>
<dbReference type="GO" id="GO:0008017">
    <property type="term" value="F:microtubule binding"/>
    <property type="evidence" value="ECO:0007669"/>
    <property type="project" value="InterPro"/>
</dbReference>
<reference evidence="12" key="1">
    <citation type="submission" date="2025-08" db="UniProtKB">
        <authorList>
            <consortium name="RefSeq"/>
        </authorList>
    </citation>
    <scope>IDENTIFICATION</scope>
</reference>
<dbReference type="InterPro" id="IPR027417">
    <property type="entry name" value="P-loop_NTPase"/>
</dbReference>
<dbReference type="Proteomes" id="UP000694867">
    <property type="component" value="Unplaced"/>
</dbReference>
<feature type="region of interest" description="Disordered" evidence="9">
    <location>
        <begin position="604"/>
        <end position="632"/>
    </location>
</feature>
<evidence type="ECO:0000256" key="7">
    <source>
        <dbReference type="PROSITE-ProRule" id="PRU00283"/>
    </source>
</evidence>
<dbReference type="PRINTS" id="PR00380">
    <property type="entry name" value="KINESINHEAVY"/>
</dbReference>
<feature type="compositionally biased region" description="Polar residues" evidence="9">
    <location>
        <begin position="604"/>
        <end position="623"/>
    </location>
</feature>
<dbReference type="GO" id="GO:0005634">
    <property type="term" value="C:nucleus"/>
    <property type="evidence" value="ECO:0007669"/>
    <property type="project" value="TreeGrafter"/>
</dbReference>
<keyword evidence="5 7" id="KW-0505">Motor protein</keyword>
<dbReference type="GO" id="GO:0005524">
    <property type="term" value="F:ATP binding"/>
    <property type="evidence" value="ECO:0007669"/>
    <property type="project" value="UniProtKB-UniRule"/>
</dbReference>
<dbReference type="AlphaFoldDB" id="A0AAJ6QRT9"/>
<dbReference type="InterPro" id="IPR027640">
    <property type="entry name" value="Kinesin-like_fam"/>
</dbReference>
<dbReference type="GeneID" id="100899033"/>
<evidence type="ECO:0000256" key="1">
    <source>
        <dbReference type="ARBA" id="ARBA00004245"/>
    </source>
</evidence>
<keyword evidence="8" id="KW-0175">Coiled coil</keyword>
<dbReference type="GO" id="GO:0003777">
    <property type="term" value="F:microtubule motor activity"/>
    <property type="evidence" value="ECO:0007669"/>
    <property type="project" value="InterPro"/>
</dbReference>
<gene>
    <name evidence="12" type="primary">LOC100899033</name>
</gene>
<dbReference type="GO" id="GO:0016887">
    <property type="term" value="F:ATP hydrolysis activity"/>
    <property type="evidence" value="ECO:0007669"/>
    <property type="project" value="TreeGrafter"/>
</dbReference>
<dbReference type="RefSeq" id="XP_003741800.1">
    <property type="nucleotide sequence ID" value="XM_003741752.1"/>
</dbReference>
<keyword evidence="4 7" id="KW-0067">ATP-binding</keyword>
<evidence type="ECO:0000256" key="4">
    <source>
        <dbReference type="ARBA" id="ARBA00022840"/>
    </source>
</evidence>
<feature type="binding site" evidence="7">
    <location>
        <begin position="92"/>
        <end position="99"/>
    </location>
    <ligand>
        <name>ATP</name>
        <dbReference type="ChEBI" id="CHEBI:30616"/>
    </ligand>
</feature>
<evidence type="ECO:0000256" key="6">
    <source>
        <dbReference type="ARBA" id="ARBA00023212"/>
    </source>
</evidence>
<dbReference type="GO" id="GO:0005871">
    <property type="term" value="C:kinesin complex"/>
    <property type="evidence" value="ECO:0007669"/>
    <property type="project" value="TreeGrafter"/>
</dbReference>
<evidence type="ECO:0000313" key="12">
    <source>
        <dbReference type="RefSeq" id="XP_003741800.1"/>
    </source>
</evidence>
<dbReference type="GO" id="GO:0007018">
    <property type="term" value="P:microtubule-based movement"/>
    <property type="evidence" value="ECO:0007669"/>
    <property type="project" value="InterPro"/>
</dbReference>
<keyword evidence="11" id="KW-1185">Reference proteome</keyword>
<dbReference type="InterPro" id="IPR001752">
    <property type="entry name" value="Kinesin_motor_dom"/>
</dbReference>
<dbReference type="KEGG" id="goe:100899033"/>
<dbReference type="PANTHER" id="PTHR24115:SF1008">
    <property type="entry name" value="KINESIN-LIKE PROTEIN SUBITO"/>
    <property type="match status" value="1"/>
</dbReference>
<comment type="subcellular location">
    <subcellularLocation>
        <location evidence="1">Cytoplasm</location>
        <location evidence="1">Cytoskeleton</location>
    </subcellularLocation>
</comment>